<dbReference type="PANTHER" id="PTHR13318">
    <property type="entry name" value="PARTNER OF PAIRED, ISOFORM B-RELATED"/>
    <property type="match status" value="1"/>
</dbReference>
<dbReference type="GO" id="GO:0031146">
    <property type="term" value="P:SCF-dependent proteasomal ubiquitin-dependent protein catabolic process"/>
    <property type="evidence" value="ECO:0007669"/>
    <property type="project" value="TreeGrafter"/>
</dbReference>
<dbReference type="KEGG" id="bmic:BMR1_02g03730"/>
<protein>
    <submittedName>
        <fullName evidence="1">F-box and leucine-rich repeat protein GRR1</fullName>
    </submittedName>
</protein>
<dbReference type="SMART" id="SM00367">
    <property type="entry name" value="LRR_CC"/>
    <property type="match status" value="5"/>
</dbReference>
<keyword evidence="2" id="KW-1185">Reference proteome</keyword>
<dbReference type="SUPFAM" id="SSF52047">
    <property type="entry name" value="RNI-like"/>
    <property type="match status" value="1"/>
</dbReference>
<dbReference type="EMBL" id="FO082872">
    <property type="protein sequence ID" value="SJK86133.1"/>
    <property type="molecule type" value="Genomic_DNA"/>
</dbReference>
<dbReference type="VEuPathDB" id="PiroplasmaDB:BMR1_02g03730"/>
<accession>A0A1R4AAV4</accession>
<dbReference type="OrthoDB" id="550575at2759"/>
<dbReference type="Proteomes" id="UP000002899">
    <property type="component" value="Chromosome II"/>
</dbReference>
<reference evidence="1 2" key="2">
    <citation type="journal article" date="2013" name="PLoS ONE">
        <title>Whole genome mapping and re-organization of the nuclear and mitochondrial genomes of Babesia microti isolates.</title>
        <authorList>
            <person name="Cornillot E."/>
            <person name="Dassouli A."/>
            <person name="Garg A."/>
            <person name="Pachikara N."/>
            <person name="Randazzo S."/>
            <person name="Depoix D."/>
            <person name="Carcy B."/>
            <person name="Delbecq S."/>
            <person name="Frutos R."/>
            <person name="Silva J.C."/>
            <person name="Sutton R."/>
            <person name="Krause P.J."/>
            <person name="Mamoun C.B."/>
        </authorList>
    </citation>
    <scope>NUCLEOTIDE SEQUENCE [LARGE SCALE GENOMIC DNA]</scope>
    <source>
        <strain evidence="1 2">RI</strain>
    </source>
</reference>
<sequence>MYTLEFLPDDVLYTILNYSYPDGFLVCKRFARLLRRCRQILDLSKLNRMELSSYCVEVAIFGSNRVRCLLVGGWNEWSNLHISKLLQSGQFRMIQYLSLRNCAKITSNAVVSLLEKLCNNVVGIDIFNCYRLNCEAVFSIFCFPNLQTLCLGSCVKSLHTNDTLERLFPKISSSDVTRCTSKIQLKRLDLVGCKFITDISALGRPYLSDLEYLDLTGLCINNTIISLANLKNLKHLIIPGLDIDCCVMYDIIKNMPLLESLDISGSPVDYKIIDVLTQATNLARLKFSKCSGFDNICLRKIIISLPNLSIIDVSHCWKLTESFISNSVVKSGKIFSQFGIFQCSLDMANVKMLLAKAGAESVKLYNHNEISIAWAIDFKKDFKARSKMGVKRKRYNF</sequence>
<organism evidence="1 2">
    <name type="scientific">Babesia microti (strain RI)</name>
    <dbReference type="NCBI Taxonomy" id="1133968"/>
    <lineage>
        <taxon>Eukaryota</taxon>
        <taxon>Sar</taxon>
        <taxon>Alveolata</taxon>
        <taxon>Apicomplexa</taxon>
        <taxon>Aconoidasida</taxon>
        <taxon>Piroplasmida</taxon>
        <taxon>Babesiidae</taxon>
        <taxon>Babesia</taxon>
    </lineage>
</organism>
<reference evidence="1 2" key="1">
    <citation type="journal article" date="2012" name="Nucleic Acids Res.">
        <title>Sequencing of the smallest Apicomplexan genome from the human pathogen Babesia microti.</title>
        <authorList>
            <person name="Cornillot E."/>
            <person name="Hadj-Kaddour K."/>
            <person name="Dassouli A."/>
            <person name="Noel B."/>
            <person name="Ranwez V."/>
            <person name="Vacherie B."/>
            <person name="Augagneur Y."/>
            <person name="Bres V."/>
            <person name="Duclos A."/>
            <person name="Randazzo S."/>
            <person name="Carcy B."/>
            <person name="Debierre-Grockiego F."/>
            <person name="Delbecq S."/>
            <person name="Moubri-Menage K."/>
            <person name="Shams-Eldin H."/>
            <person name="Usmani-Brown S."/>
            <person name="Bringaud F."/>
            <person name="Wincker P."/>
            <person name="Vivares C.P."/>
            <person name="Schwarz R.T."/>
            <person name="Schetters T.P."/>
            <person name="Krause P.J."/>
            <person name="Gorenflot A."/>
            <person name="Berry V."/>
            <person name="Barbe V."/>
            <person name="Ben Mamoun C."/>
        </authorList>
    </citation>
    <scope>NUCLEOTIDE SEQUENCE [LARGE SCALE GENOMIC DNA]</scope>
    <source>
        <strain evidence="1 2">RI</strain>
    </source>
</reference>
<dbReference type="InterPro" id="IPR006553">
    <property type="entry name" value="Leu-rich_rpt_Cys-con_subtyp"/>
</dbReference>
<dbReference type="InterPro" id="IPR032675">
    <property type="entry name" value="LRR_dom_sf"/>
</dbReference>
<evidence type="ECO:0000313" key="2">
    <source>
        <dbReference type="Proteomes" id="UP000002899"/>
    </source>
</evidence>
<dbReference type="GeneID" id="24424528"/>
<reference evidence="1 2" key="3">
    <citation type="journal article" date="2016" name="Sci. Rep.">
        <title>Genome-wide diversity and gene expression profiling of Babesia microti isolates identify polymorphic genes that mediate host-pathogen interactions.</title>
        <authorList>
            <person name="Silva J.C."/>
            <person name="Cornillot E."/>
            <person name="McCracken C."/>
            <person name="Usmani-Brown S."/>
            <person name="Dwivedi A."/>
            <person name="Ifeonu O.O."/>
            <person name="Crabtree J."/>
            <person name="Gotia H.T."/>
            <person name="Virji A.Z."/>
            <person name="Reynes C."/>
            <person name="Colinge J."/>
            <person name="Kumar V."/>
            <person name="Lawres L."/>
            <person name="Pazzi J.E."/>
            <person name="Pablo J.V."/>
            <person name="Hung C."/>
            <person name="Brancato J."/>
            <person name="Kumari P."/>
            <person name="Orvis J."/>
            <person name="Tretina K."/>
            <person name="Chibucos M."/>
            <person name="Ott S."/>
            <person name="Sadzewicz L."/>
            <person name="Sengamalay N."/>
            <person name="Shetty A.C."/>
            <person name="Su Q."/>
            <person name="Tallon L."/>
            <person name="Fraser C.M."/>
            <person name="Frutos R."/>
            <person name="Molina D.M."/>
            <person name="Krause P.J."/>
            <person name="Ben Mamoun C."/>
        </authorList>
    </citation>
    <scope>NUCLEOTIDE SEQUENCE [LARGE SCALE GENOMIC DNA]</scope>
    <source>
        <strain evidence="1 2">RI</strain>
    </source>
</reference>
<evidence type="ECO:0000313" key="1">
    <source>
        <dbReference type="EMBL" id="SJK86133.1"/>
    </source>
</evidence>
<dbReference type="Gene3D" id="3.80.10.10">
    <property type="entry name" value="Ribonuclease Inhibitor"/>
    <property type="match status" value="3"/>
</dbReference>
<dbReference type="GO" id="GO:0019005">
    <property type="term" value="C:SCF ubiquitin ligase complex"/>
    <property type="evidence" value="ECO:0007669"/>
    <property type="project" value="TreeGrafter"/>
</dbReference>
<dbReference type="RefSeq" id="XP_021338327.1">
    <property type="nucleotide sequence ID" value="XM_021481720.1"/>
</dbReference>
<proteinExistence type="predicted"/>
<name>A0A1R4AAV4_BABMR</name>
<dbReference type="AlphaFoldDB" id="A0A1R4AAV4"/>
<dbReference type="PANTHER" id="PTHR13318:SF95">
    <property type="entry name" value="F-BOX PROTEIN YLR352W"/>
    <property type="match status" value="1"/>
</dbReference>